<accession>A0A482M503</accession>
<protein>
    <submittedName>
        <fullName evidence="1">Uncharacterized protein</fullName>
    </submittedName>
</protein>
<evidence type="ECO:0000313" key="1">
    <source>
        <dbReference type="EMBL" id="QBQ67892.1"/>
    </source>
</evidence>
<name>A0A482M503_ENTCL</name>
<dbReference type="EMBL" id="MH909344">
    <property type="protein sequence ID" value="QBQ67892.1"/>
    <property type="molecule type" value="Genomic_DNA"/>
</dbReference>
<reference evidence="1" key="1">
    <citation type="submission" date="2018-09" db="EMBL/GenBank/DDBJ databases">
        <authorList>
            <person name="Zhou D."/>
        </authorList>
    </citation>
    <scope>NUCLEOTIDE SEQUENCE</scope>
    <source>
        <strain evidence="1">12949</strain>
        <plasmid evidence="1">p12949-FIIY</plasmid>
    </source>
</reference>
<dbReference type="AlphaFoldDB" id="A0A482M503"/>
<sequence length="39" mass="4240">MDPGTARKGVEKNFSMLIGQAQITVAVSDRKKPESNCTM</sequence>
<keyword evidence="1" id="KW-0614">Plasmid</keyword>
<organism evidence="1">
    <name type="scientific">Enterobacter cloacae</name>
    <dbReference type="NCBI Taxonomy" id="550"/>
    <lineage>
        <taxon>Bacteria</taxon>
        <taxon>Pseudomonadati</taxon>
        <taxon>Pseudomonadota</taxon>
        <taxon>Gammaproteobacteria</taxon>
        <taxon>Enterobacterales</taxon>
        <taxon>Enterobacteriaceae</taxon>
        <taxon>Enterobacter</taxon>
        <taxon>Enterobacter cloacae complex</taxon>
    </lineage>
</organism>
<geneLocation type="plasmid" evidence="1">
    <name>p12949-FIIY</name>
</geneLocation>
<proteinExistence type="predicted"/>